<evidence type="ECO:0000313" key="4">
    <source>
        <dbReference type="Proteomes" id="UP000053424"/>
    </source>
</evidence>
<dbReference type="EMBL" id="KN831810">
    <property type="protein sequence ID" value="KIM36033.1"/>
    <property type="molecule type" value="Genomic_DNA"/>
</dbReference>
<feature type="non-terminal residue" evidence="3">
    <location>
        <position position="1"/>
    </location>
</feature>
<dbReference type="Pfam" id="PF05699">
    <property type="entry name" value="Dimer_Tnp_hAT"/>
    <property type="match status" value="1"/>
</dbReference>
<reference evidence="4" key="2">
    <citation type="submission" date="2015-01" db="EMBL/GenBank/DDBJ databases">
        <title>Evolutionary Origins and Diversification of the Mycorrhizal Mutualists.</title>
        <authorList>
            <consortium name="DOE Joint Genome Institute"/>
            <consortium name="Mycorrhizal Genomics Consortium"/>
            <person name="Kohler A."/>
            <person name="Kuo A."/>
            <person name="Nagy L.G."/>
            <person name="Floudas D."/>
            <person name="Copeland A."/>
            <person name="Barry K.W."/>
            <person name="Cichocki N."/>
            <person name="Veneault-Fourrey C."/>
            <person name="LaButti K."/>
            <person name="Lindquist E.A."/>
            <person name="Lipzen A."/>
            <person name="Lundell T."/>
            <person name="Morin E."/>
            <person name="Murat C."/>
            <person name="Riley R."/>
            <person name="Ohm R."/>
            <person name="Sun H."/>
            <person name="Tunlid A."/>
            <person name="Henrissat B."/>
            <person name="Grigoriev I.V."/>
            <person name="Hibbett D.S."/>
            <person name="Martin F."/>
        </authorList>
    </citation>
    <scope>NUCLEOTIDE SEQUENCE [LARGE SCALE GENOMIC DNA]</scope>
    <source>
        <strain evidence="4">h7</strain>
    </source>
</reference>
<dbReference type="PANTHER" id="PTHR23272">
    <property type="entry name" value="BED FINGER-RELATED"/>
    <property type="match status" value="1"/>
</dbReference>
<organism evidence="3 4">
    <name type="scientific">Hebeloma cylindrosporum</name>
    <dbReference type="NCBI Taxonomy" id="76867"/>
    <lineage>
        <taxon>Eukaryota</taxon>
        <taxon>Fungi</taxon>
        <taxon>Dikarya</taxon>
        <taxon>Basidiomycota</taxon>
        <taxon>Agaricomycotina</taxon>
        <taxon>Agaricomycetes</taxon>
        <taxon>Agaricomycetidae</taxon>
        <taxon>Agaricales</taxon>
        <taxon>Agaricineae</taxon>
        <taxon>Hymenogastraceae</taxon>
        <taxon>Hebeloma</taxon>
    </lineage>
</organism>
<name>A0A0C2XDL9_HEBCY</name>
<proteinExistence type="predicted"/>
<feature type="domain" description="HAT C-terminal dimerisation" evidence="2">
    <location>
        <begin position="87"/>
        <end position="166"/>
    </location>
</feature>
<dbReference type="OrthoDB" id="3262464at2759"/>
<dbReference type="AlphaFoldDB" id="A0A0C2XDL9"/>
<feature type="region of interest" description="Disordered" evidence="1">
    <location>
        <begin position="36"/>
        <end position="60"/>
    </location>
</feature>
<dbReference type="Proteomes" id="UP000053424">
    <property type="component" value="Unassembled WGS sequence"/>
</dbReference>
<evidence type="ECO:0000259" key="2">
    <source>
        <dbReference type="Pfam" id="PF05699"/>
    </source>
</evidence>
<accession>A0A0C2XDL9</accession>
<protein>
    <recommendedName>
        <fullName evidence="2">HAT C-terminal dimerisation domain-containing protein</fullName>
    </recommendedName>
</protein>
<reference evidence="3 4" key="1">
    <citation type="submission" date="2014-04" db="EMBL/GenBank/DDBJ databases">
        <authorList>
            <consortium name="DOE Joint Genome Institute"/>
            <person name="Kuo A."/>
            <person name="Gay G."/>
            <person name="Dore J."/>
            <person name="Kohler A."/>
            <person name="Nagy L.G."/>
            <person name="Floudas D."/>
            <person name="Copeland A."/>
            <person name="Barry K.W."/>
            <person name="Cichocki N."/>
            <person name="Veneault-Fourrey C."/>
            <person name="LaButti K."/>
            <person name="Lindquist E.A."/>
            <person name="Lipzen A."/>
            <person name="Lundell T."/>
            <person name="Morin E."/>
            <person name="Murat C."/>
            <person name="Sun H."/>
            <person name="Tunlid A."/>
            <person name="Henrissat B."/>
            <person name="Grigoriev I.V."/>
            <person name="Hibbett D.S."/>
            <person name="Martin F."/>
            <person name="Nordberg H.P."/>
            <person name="Cantor M.N."/>
            <person name="Hua S.X."/>
        </authorList>
    </citation>
    <scope>NUCLEOTIDE SEQUENCE [LARGE SCALE GENOMIC DNA]</scope>
    <source>
        <strain evidence="4">h7</strain>
    </source>
</reference>
<evidence type="ECO:0000256" key="1">
    <source>
        <dbReference type="SAM" id="MobiDB-lite"/>
    </source>
</evidence>
<evidence type="ECO:0000313" key="3">
    <source>
        <dbReference type="EMBL" id="KIM36033.1"/>
    </source>
</evidence>
<gene>
    <name evidence="3" type="ORF">M413DRAFT_57964</name>
</gene>
<keyword evidence="4" id="KW-1185">Reference proteome</keyword>
<dbReference type="SUPFAM" id="SSF53098">
    <property type="entry name" value="Ribonuclease H-like"/>
    <property type="match status" value="1"/>
</dbReference>
<dbReference type="GO" id="GO:0046983">
    <property type="term" value="F:protein dimerization activity"/>
    <property type="evidence" value="ECO:0007669"/>
    <property type="project" value="InterPro"/>
</dbReference>
<dbReference type="InterPro" id="IPR008906">
    <property type="entry name" value="HATC_C_dom"/>
</dbReference>
<dbReference type="HOGENOM" id="CLU_009123_9_0_1"/>
<dbReference type="PANTHER" id="PTHR23272:SF184">
    <property type="entry name" value="OS03G0311250 PROTEIN"/>
    <property type="match status" value="1"/>
</dbReference>
<feature type="non-terminal residue" evidence="3">
    <location>
        <position position="178"/>
    </location>
</feature>
<sequence>LSWGGPKEQAAEIAAGNLNAKNWQDEARKIVERTMAHYYDNRPPAPGTKKSAGNPSASAEARVLSEFDKHRETLLADDAQEGWASELRRYLGTMERDVTKDTDLIEWWQNHALLYPTLGRIALDVLASQASSVPCERLFSGTKQIAVDRRSRLGPVVFEELAIMNSAWGPELYDMAAW</sequence>
<dbReference type="InterPro" id="IPR012337">
    <property type="entry name" value="RNaseH-like_sf"/>
</dbReference>